<dbReference type="SUPFAM" id="SSF48208">
    <property type="entry name" value="Six-hairpin glycosidases"/>
    <property type="match status" value="1"/>
</dbReference>
<evidence type="ECO:0000256" key="8">
    <source>
        <dbReference type="RuleBase" id="RU361166"/>
    </source>
</evidence>
<dbReference type="RefSeq" id="WP_283174906.1">
    <property type="nucleotide sequence ID" value="NZ_JAPNOA010000056.1"/>
</dbReference>
<dbReference type="InterPro" id="IPR033126">
    <property type="entry name" value="Glyco_hydro_9_Asp/Glu_AS"/>
</dbReference>
<protein>
    <recommendedName>
        <fullName evidence="8">Endoglucanase</fullName>
        <ecNumber evidence="8">3.2.1.4</ecNumber>
    </recommendedName>
</protein>
<evidence type="ECO:0000313" key="14">
    <source>
        <dbReference type="Proteomes" id="UP001150830"/>
    </source>
</evidence>
<evidence type="ECO:0000259" key="11">
    <source>
        <dbReference type="PROSITE" id="PS51172"/>
    </source>
</evidence>
<dbReference type="GO" id="GO:0030248">
    <property type="term" value="F:cellulose binding"/>
    <property type="evidence" value="ECO:0007669"/>
    <property type="project" value="InterPro"/>
</dbReference>
<dbReference type="Gene3D" id="2.60.40.10">
    <property type="entry name" value="Immunoglobulins"/>
    <property type="match status" value="2"/>
</dbReference>
<dbReference type="InterPro" id="IPR001956">
    <property type="entry name" value="CBM3"/>
</dbReference>
<evidence type="ECO:0000256" key="7">
    <source>
        <dbReference type="PROSITE-ProRule" id="PRU10060"/>
    </source>
</evidence>
<keyword evidence="5 7" id="KW-0326">Glycosidase</keyword>
<comment type="similarity">
    <text evidence="7 8">Belongs to the glycosyl hydrolase 9 (cellulase E) family.</text>
</comment>
<evidence type="ECO:0000256" key="1">
    <source>
        <dbReference type="ARBA" id="ARBA00000966"/>
    </source>
</evidence>
<dbReference type="PROSITE" id="PS51173">
    <property type="entry name" value="CBM2"/>
    <property type="match status" value="2"/>
</dbReference>
<proteinExistence type="inferred from homology"/>
<keyword evidence="8" id="KW-0732">Signal</keyword>
<dbReference type="InterPro" id="IPR022409">
    <property type="entry name" value="PKD/Chitinase_dom"/>
</dbReference>
<keyword evidence="2 7" id="KW-0378">Hydrolase</keyword>
<keyword evidence="14" id="KW-1185">Reference proteome</keyword>
<gene>
    <name evidence="13" type="ORF">OUO13_16105</name>
</gene>
<dbReference type="InterPro" id="IPR008965">
    <property type="entry name" value="CBM2/CBM3_carb-bd_dom_sf"/>
</dbReference>
<comment type="caution">
    <text evidence="13">The sequence shown here is derived from an EMBL/GenBank/DDBJ whole genome shotgun (WGS) entry which is preliminary data.</text>
</comment>
<dbReference type="Gene3D" id="1.50.10.10">
    <property type="match status" value="1"/>
</dbReference>
<dbReference type="PROSITE" id="PS00698">
    <property type="entry name" value="GH9_3"/>
    <property type="match status" value="1"/>
</dbReference>
<dbReference type="FunFam" id="1.50.10.10:FF:000020">
    <property type="entry name" value="Endoglucanase"/>
    <property type="match status" value="1"/>
</dbReference>
<keyword evidence="6 7" id="KW-0624">Polysaccharide degradation</keyword>
<dbReference type="InterPro" id="IPR036966">
    <property type="entry name" value="CBM3_sf"/>
</dbReference>
<dbReference type="Proteomes" id="UP001150830">
    <property type="component" value="Unassembled WGS sequence"/>
</dbReference>
<dbReference type="SMART" id="SM01067">
    <property type="entry name" value="CBM_3"/>
    <property type="match status" value="1"/>
</dbReference>
<evidence type="ECO:0000256" key="5">
    <source>
        <dbReference type="ARBA" id="ARBA00023295"/>
    </source>
</evidence>
<dbReference type="SUPFAM" id="SSF49299">
    <property type="entry name" value="PKD domain"/>
    <property type="match status" value="1"/>
</dbReference>
<dbReference type="Pfam" id="PF17963">
    <property type="entry name" value="Big_9"/>
    <property type="match status" value="1"/>
</dbReference>
<dbReference type="InterPro" id="IPR001919">
    <property type="entry name" value="CBD2"/>
</dbReference>
<evidence type="ECO:0000256" key="9">
    <source>
        <dbReference type="SAM" id="MobiDB-lite"/>
    </source>
</evidence>
<feature type="signal peptide" evidence="8">
    <location>
        <begin position="1"/>
        <end position="29"/>
    </location>
</feature>
<comment type="catalytic activity">
    <reaction evidence="1 8">
        <text>Endohydrolysis of (1-&gt;4)-beta-D-glucosidic linkages in cellulose, lichenin and cereal beta-D-glucans.</text>
        <dbReference type="EC" id="3.2.1.4"/>
    </reaction>
</comment>
<keyword evidence="3 8" id="KW-0136">Cellulose degradation</keyword>
<dbReference type="Pfam" id="PF00759">
    <property type="entry name" value="Glyco_hydro_9"/>
    <property type="match status" value="1"/>
</dbReference>
<keyword evidence="4 7" id="KW-0119">Carbohydrate metabolism</keyword>
<feature type="active site" evidence="7">
    <location>
        <position position="451"/>
    </location>
</feature>
<dbReference type="SUPFAM" id="SSF49384">
    <property type="entry name" value="Carbohydrate-binding domain"/>
    <property type="match status" value="3"/>
</dbReference>
<dbReference type="InterPro" id="IPR000601">
    <property type="entry name" value="PKD_dom"/>
</dbReference>
<dbReference type="EC" id="3.2.1.4" evidence="8"/>
<evidence type="ECO:0000256" key="6">
    <source>
        <dbReference type="ARBA" id="ARBA00023326"/>
    </source>
</evidence>
<dbReference type="Gene3D" id="2.60.40.290">
    <property type="match status" value="2"/>
</dbReference>
<feature type="domain" description="CBM2" evidence="12">
    <location>
        <begin position="1058"/>
        <end position="1164"/>
    </location>
</feature>
<sequence length="1164" mass="123100">MKQSTFHVKRTSISLALASVFALPGIANATPNYGEALQKSIYFYEAQQAGELPSWNRVEWRGDATVNDGSDVGLDLSGGWYDAGDHVKFGFPMAASATMLAWGVVENPQAYEASGQMQHIRNNLRFVADYFVAAHPDDNTFYGQVGTGSSDHAWWGPVEVLEATGKATATRPSYAISPTCPGTDLAGETAAALAAIAMVFAEDDPAYSSKLLTHAESLYHLAVTYKGKYSDCITDASGFYNSWSGYQDELVWSAAWLYRATGNSSYLSAATSAYNNLGTTSGGVKSYTWTQAWDDKSYGSYVLMAKLTGNSSYRADAERWLDYWTTGYNGQRVSYTSGGLAQLDQWGANRYAANTAWIALVYSDYLKSVDPTNSRVDTYYNFAVSQLQYLLGDNPMGIPYQIGLTEDGPKNPHHRTSHGSWSDSINSPTDNRHLLIGALVGGPGSGDSYTDDRSDYVANEVATDYNAGFTSALARLYLDFGGSPIAEDQFPPAETRDDEFYVEAAVNSSGPRYVELKTVVYNHSAWPARVSDHLTMRYWVDLSAEIAAGYDVSDVTISSGYSQATSISALQSWGNPDDHIYYIDISFAGVNIFPGGQSDSQKEVQFRLSLPTNTNSSDWDNSADPSWDNYSSSLTQTSRIALYDNGELVWGEEPSAACGADTGVNCAPEAESLTVTGSYNTTLGMTLTGTDSDGSVTDFVIVDQPQHGTIEFIVPATGTASAWYTPASGFFGTDSFTYQVVDDQGASSAVATVNITIEAPVVPAVTIQSPTAGTEIEAGSNFTLQLAYSNAASVEIQINGTTVATEVTSNQINLQAPASTGNFTLTLIALDDEGNELDASSTVTLVAVEPQPNQAPDAAFIISSQFLVVGFDASGSSDANGDSLTYQWDFGDNSSATGVTTSHTYSSAGTYTVTLTVSDGEDSTSISREISVEAAVSGAVSCENGSGDIWNTGAVLNNIKVTNLGDTSTDWSVEIPVNGATAIQQAWGATVVLSGNRLIATGTGLAAGGSQLFGIQLEHSGNFSYSACISNTDDSGSDDSGTGGSDDNGGSNDGSGTGNTPQATCSFDVTSEWNSGFTGQVTITNTSSTTINGWNTYWVFNDGSTFANGWSANYSSNGNSVSASAMSWNSSIAPGASVIFGFNGNKATNSSAAPSVEILGDICN</sequence>
<feature type="compositionally biased region" description="Gly residues" evidence="9">
    <location>
        <begin position="1041"/>
        <end position="1057"/>
    </location>
</feature>
<dbReference type="PROSITE" id="PS50093">
    <property type="entry name" value="PKD"/>
    <property type="match status" value="1"/>
</dbReference>
<dbReference type="InterPro" id="IPR001701">
    <property type="entry name" value="Glyco_hydro_9"/>
</dbReference>
<feature type="domain" description="PKD" evidence="10">
    <location>
        <begin position="856"/>
        <end position="939"/>
    </location>
</feature>
<dbReference type="EMBL" id="JAPNOA010000056">
    <property type="protein sequence ID" value="MCY0966707.1"/>
    <property type="molecule type" value="Genomic_DNA"/>
</dbReference>
<feature type="chain" id="PRO_5041020566" description="Endoglucanase" evidence="8">
    <location>
        <begin position="30"/>
        <end position="1164"/>
    </location>
</feature>
<dbReference type="InterPro" id="IPR008928">
    <property type="entry name" value="6-hairpin_glycosidase_sf"/>
</dbReference>
<dbReference type="SMART" id="SM00637">
    <property type="entry name" value="CBD_II"/>
    <property type="match status" value="2"/>
</dbReference>
<feature type="region of interest" description="Disordered" evidence="9">
    <location>
        <begin position="1034"/>
        <end position="1065"/>
    </location>
</feature>
<dbReference type="Pfam" id="PF00942">
    <property type="entry name" value="CBM_3"/>
    <property type="match status" value="1"/>
</dbReference>
<dbReference type="InterPro" id="IPR035986">
    <property type="entry name" value="PKD_dom_sf"/>
</dbReference>
<evidence type="ECO:0000256" key="3">
    <source>
        <dbReference type="ARBA" id="ARBA00023001"/>
    </source>
</evidence>
<evidence type="ECO:0000259" key="12">
    <source>
        <dbReference type="PROSITE" id="PS51173"/>
    </source>
</evidence>
<dbReference type="PROSITE" id="PS51172">
    <property type="entry name" value="CBM3"/>
    <property type="match status" value="1"/>
</dbReference>
<dbReference type="InterPro" id="IPR013783">
    <property type="entry name" value="Ig-like_fold"/>
</dbReference>
<dbReference type="InterPro" id="IPR012291">
    <property type="entry name" value="CBM2_carb-bd_dom_sf"/>
</dbReference>
<dbReference type="PANTHER" id="PTHR22298">
    <property type="entry name" value="ENDO-1,4-BETA-GLUCANASE"/>
    <property type="match status" value="1"/>
</dbReference>
<evidence type="ECO:0000256" key="2">
    <source>
        <dbReference type="ARBA" id="ARBA00022801"/>
    </source>
</evidence>
<dbReference type="Pfam" id="PF18911">
    <property type="entry name" value="PKD_4"/>
    <property type="match status" value="1"/>
</dbReference>
<evidence type="ECO:0000313" key="13">
    <source>
        <dbReference type="EMBL" id="MCY0966707.1"/>
    </source>
</evidence>
<dbReference type="GO" id="GO:0030245">
    <property type="term" value="P:cellulose catabolic process"/>
    <property type="evidence" value="ECO:0007669"/>
    <property type="project" value="UniProtKB-KW"/>
</dbReference>
<dbReference type="InterPro" id="IPR012341">
    <property type="entry name" value="6hp_glycosidase-like_sf"/>
</dbReference>
<dbReference type="Gene3D" id="2.60.40.710">
    <property type="entry name" value="Endoglucanase-like"/>
    <property type="match status" value="1"/>
</dbReference>
<evidence type="ECO:0000259" key="10">
    <source>
        <dbReference type="PROSITE" id="PS50093"/>
    </source>
</evidence>
<evidence type="ECO:0000256" key="4">
    <source>
        <dbReference type="ARBA" id="ARBA00023277"/>
    </source>
</evidence>
<name>A0A9X3EFP2_9GAMM</name>
<feature type="domain" description="CBM3" evidence="11">
    <location>
        <begin position="495"/>
        <end position="655"/>
    </location>
</feature>
<feature type="domain" description="CBM2" evidence="12">
    <location>
        <begin position="933"/>
        <end position="1038"/>
    </location>
</feature>
<reference evidence="13" key="1">
    <citation type="submission" date="2022-11" db="EMBL/GenBank/DDBJ databases">
        <title>Parathalassolutuus dongxingensis gen. nov., sp. nov., a novel member of family Oceanospirillaceae isolated from a coastal shrimp pond in Guangxi, China.</title>
        <authorList>
            <person name="Chen H."/>
        </authorList>
    </citation>
    <scope>NUCLEOTIDE SEQUENCE</scope>
    <source>
        <strain evidence="13">G-43</strain>
    </source>
</reference>
<dbReference type="Pfam" id="PF00553">
    <property type="entry name" value="CBM_2"/>
    <property type="match status" value="2"/>
</dbReference>
<dbReference type="GO" id="GO:0008810">
    <property type="term" value="F:cellulase activity"/>
    <property type="evidence" value="ECO:0007669"/>
    <property type="project" value="UniProtKB-EC"/>
</dbReference>
<dbReference type="PROSITE" id="PS00561">
    <property type="entry name" value="CBM2_A"/>
    <property type="match status" value="1"/>
</dbReference>
<organism evidence="13 14">
    <name type="scientific">Parathalassolituus penaei</name>
    <dbReference type="NCBI Taxonomy" id="2997323"/>
    <lineage>
        <taxon>Bacteria</taxon>
        <taxon>Pseudomonadati</taxon>
        <taxon>Pseudomonadota</taxon>
        <taxon>Gammaproteobacteria</taxon>
        <taxon>Oceanospirillales</taxon>
        <taxon>Oceanospirillaceae</taxon>
        <taxon>Parathalassolituus</taxon>
    </lineage>
</organism>
<dbReference type="InterPro" id="IPR018366">
    <property type="entry name" value="CBM2_CS"/>
</dbReference>
<dbReference type="SMART" id="SM00089">
    <property type="entry name" value="PKD"/>
    <property type="match status" value="1"/>
</dbReference>
<accession>A0A9X3EFP2</accession>
<dbReference type="Gene3D" id="2.60.40.2810">
    <property type="match status" value="1"/>
</dbReference>
<feature type="active site" evidence="7">
    <location>
        <position position="460"/>
    </location>
</feature>
<dbReference type="AlphaFoldDB" id="A0A9X3EFP2"/>
<dbReference type="CDD" id="cd00146">
    <property type="entry name" value="PKD"/>
    <property type="match status" value="1"/>
</dbReference>